<dbReference type="Pfam" id="PF08264">
    <property type="entry name" value="Anticodon_1"/>
    <property type="match status" value="1"/>
</dbReference>
<dbReference type="EC" id="6.1.1.9" evidence="8"/>
<feature type="short sequence motif" description="'KMSKS' region" evidence="8">
    <location>
        <begin position="623"/>
        <end position="627"/>
    </location>
</feature>
<evidence type="ECO:0000313" key="14">
    <source>
        <dbReference type="Proteomes" id="UP001161390"/>
    </source>
</evidence>
<dbReference type="Gene3D" id="1.10.287.380">
    <property type="entry name" value="Valyl-tRNA synthetase, C-terminal domain"/>
    <property type="match status" value="1"/>
</dbReference>
<dbReference type="InterPro" id="IPR033705">
    <property type="entry name" value="Anticodon_Ia_Val"/>
</dbReference>
<dbReference type="InterPro" id="IPR014729">
    <property type="entry name" value="Rossmann-like_a/b/a_fold"/>
</dbReference>
<dbReference type="InterPro" id="IPR009008">
    <property type="entry name" value="Val/Leu/Ile-tRNA-synth_edit"/>
</dbReference>
<evidence type="ECO:0000256" key="6">
    <source>
        <dbReference type="ARBA" id="ARBA00023146"/>
    </source>
</evidence>
<dbReference type="Proteomes" id="UP001161390">
    <property type="component" value="Unassembled WGS sequence"/>
</dbReference>
<dbReference type="SUPFAM" id="SSF46589">
    <property type="entry name" value="tRNA-binding arm"/>
    <property type="match status" value="1"/>
</dbReference>
<comment type="similarity">
    <text evidence="8">Belongs to the class-I aminoacyl-tRNA synthetase family. ValS type 1 subfamily.</text>
</comment>
<evidence type="ECO:0000256" key="1">
    <source>
        <dbReference type="ARBA" id="ARBA00022490"/>
    </source>
</evidence>
<dbReference type="CDD" id="cd07962">
    <property type="entry name" value="Anticodon_Ia_Val"/>
    <property type="match status" value="1"/>
</dbReference>
<dbReference type="HAMAP" id="MF_02004">
    <property type="entry name" value="Val_tRNA_synth_type1"/>
    <property type="match status" value="1"/>
</dbReference>
<keyword evidence="4 8" id="KW-0067">ATP-binding</keyword>
<dbReference type="CDD" id="cd00817">
    <property type="entry name" value="ValRS_core"/>
    <property type="match status" value="1"/>
</dbReference>
<keyword evidence="1 8" id="KW-0963">Cytoplasm</keyword>
<dbReference type="InterPro" id="IPR037118">
    <property type="entry name" value="Val-tRNA_synth_C_sf"/>
</dbReference>
<dbReference type="PANTHER" id="PTHR11946">
    <property type="entry name" value="VALYL-TRNA SYNTHETASES"/>
    <property type="match status" value="1"/>
</dbReference>
<comment type="domain">
    <text evidence="8">ValRS has two distinct active sites: one for aminoacylation and one for editing. The misactivated threonine is translocated from the active site to the editing site.</text>
</comment>
<evidence type="ECO:0000256" key="9">
    <source>
        <dbReference type="SAM" id="MobiDB-lite"/>
    </source>
</evidence>
<dbReference type="InterPro" id="IPR009080">
    <property type="entry name" value="tRNAsynth_Ia_anticodon-bd"/>
</dbReference>
<comment type="catalytic activity">
    <reaction evidence="7 8">
        <text>tRNA(Val) + L-valine + ATP = L-valyl-tRNA(Val) + AMP + diphosphate</text>
        <dbReference type="Rhea" id="RHEA:10704"/>
        <dbReference type="Rhea" id="RHEA-COMP:9672"/>
        <dbReference type="Rhea" id="RHEA-COMP:9708"/>
        <dbReference type="ChEBI" id="CHEBI:30616"/>
        <dbReference type="ChEBI" id="CHEBI:33019"/>
        <dbReference type="ChEBI" id="CHEBI:57762"/>
        <dbReference type="ChEBI" id="CHEBI:78442"/>
        <dbReference type="ChEBI" id="CHEBI:78537"/>
        <dbReference type="ChEBI" id="CHEBI:456215"/>
        <dbReference type="EC" id="6.1.1.9"/>
    </reaction>
</comment>
<comment type="subunit">
    <text evidence="8">Monomer.</text>
</comment>
<feature type="domain" description="Valyl-tRNA synthetase tRNA-binding arm" evidence="12">
    <location>
        <begin position="936"/>
        <end position="1000"/>
    </location>
</feature>
<keyword evidence="2 8" id="KW-0436">Ligase</keyword>
<reference evidence="13" key="2">
    <citation type="submission" date="2023-01" db="EMBL/GenBank/DDBJ databases">
        <title>Draft genome sequence of Algimonas porphyrae strain NBRC 108216.</title>
        <authorList>
            <person name="Sun Q."/>
            <person name="Mori K."/>
        </authorList>
    </citation>
    <scope>NUCLEOTIDE SEQUENCE</scope>
    <source>
        <strain evidence="13">NBRC 108216</strain>
    </source>
</reference>
<keyword evidence="14" id="KW-1185">Reference proteome</keyword>
<evidence type="ECO:0000259" key="10">
    <source>
        <dbReference type="Pfam" id="PF00133"/>
    </source>
</evidence>
<keyword evidence="3 8" id="KW-0547">Nucleotide-binding</keyword>
<dbReference type="InterPro" id="IPR013155">
    <property type="entry name" value="M/V/L/I-tRNA-synth_anticd-bd"/>
</dbReference>
<dbReference type="PRINTS" id="PR00986">
    <property type="entry name" value="TRNASYNTHVAL"/>
</dbReference>
<dbReference type="SUPFAM" id="SSF50677">
    <property type="entry name" value="ValRS/IleRS/LeuRS editing domain"/>
    <property type="match status" value="1"/>
</dbReference>
<evidence type="ECO:0000313" key="13">
    <source>
        <dbReference type="EMBL" id="GLQ21332.1"/>
    </source>
</evidence>
<evidence type="ECO:0000256" key="5">
    <source>
        <dbReference type="ARBA" id="ARBA00022917"/>
    </source>
</evidence>
<comment type="subcellular location">
    <subcellularLocation>
        <location evidence="8">Cytoplasm</location>
    </subcellularLocation>
</comment>
<dbReference type="Gene3D" id="3.90.740.10">
    <property type="entry name" value="Valyl/Leucyl/Isoleucyl-tRNA synthetase, editing domain"/>
    <property type="match status" value="1"/>
</dbReference>
<gene>
    <name evidence="8 13" type="primary">valS</name>
    <name evidence="13" type="ORF">GCM10007854_22870</name>
</gene>
<accession>A0ABQ5V2Y3</accession>
<evidence type="ECO:0000256" key="4">
    <source>
        <dbReference type="ARBA" id="ARBA00022840"/>
    </source>
</evidence>
<evidence type="ECO:0000259" key="12">
    <source>
        <dbReference type="Pfam" id="PF10458"/>
    </source>
</evidence>
<feature type="domain" description="Aminoacyl-tRNA synthetase class Ia" evidence="10">
    <location>
        <begin position="27"/>
        <end position="700"/>
    </location>
</feature>
<dbReference type="GO" id="GO:0016874">
    <property type="term" value="F:ligase activity"/>
    <property type="evidence" value="ECO:0007669"/>
    <property type="project" value="UniProtKB-KW"/>
</dbReference>
<dbReference type="EMBL" id="BSNJ01000005">
    <property type="protein sequence ID" value="GLQ21332.1"/>
    <property type="molecule type" value="Genomic_DNA"/>
</dbReference>
<dbReference type="PROSITE" id="PS00178">
    <property type="entry name" value="AA_TRNA_LIGASE_I"/>
    <property type="match status" value="1"/>
</dbReference>
<comment type="caution">
    <text evidence="13">The sequence shown here is derived from an EMBL/GenBank/DDBJ whole genome shotgun (WGS) entry which is preliminary data.</text>
</comment>
<evidence type="ECO:0000256" key="8">
    <source>
        <dbReference type="HAMAP-Rule" id="MF_02004"/>
    </source>
</evidence>
<dbReference type="SUPFAM" id="SSF47323">
    <property type="entry name" value="Anticodon-binding domain of a subclass of class I aminoacyl-tRNA synthetases"/>
    <property type="match status" value="1"/>
</dbReference>
<comment type="domain">
    <text evidence="8">The C-terminal coiled-coil domain is crucial for aminoacylation activity.</text>
</comment>
<dbReference type="InterPro" id="IPR019499">
    <property type="entry name" value="Val-tRNA_synth_tRNA-bd"/>
</dbReference>
<keyword evidence="8" id="KW-0175">Coiled coil</keyword>
<dbReference type="Gene3D" id="1.10.730.10">
    <property type="entry name" value="Isoleucyl-tRNA Synthetase, Domain 1"/>
    <property type="match status" value="1"/>
</dbReference>
<keyword evidence="6 8" id="KW-0030">Aminoacyl-tRNA synthetase</keyword>
<proteinExistence type="inferred from homology"/>
<feature type="domain" description="Methionyl/Valyl/Leucyl/Isoleucyl-tRNA synthetase anticodon-binding" evidence="11">
    <location>
        <begin position="742"/>
        <end position="881"/>
    </location>
</feature>
<evidence type="ECO:0000259" key="11">
    <source>
        <dbReference type="Pfam" id="PF08264"/>
    </source>
</evidence>
<evidence type="ECO:0000256" key="2">
    <source>
        <dbReference type="ARBA" id="ARBA00022598"/>
    </source>
</evidence>
<sequence length="1001" mass="111756">MSESETRSEPTPELPKHFDPKEAEQRLYAAWEEAGCFQPSMDPAKPPFSIVIPPPNVTGSLHMGHAVNNTIQDILARFHRMRGYDVLWQPGTDHAGIATQMVVERKLAEEQTPRSSMSREDFLNHVWNWKRESGGIITEQLRRLGASCDWSREKFTLGDPDDPSDKMAEAVTKAFVEMYEAGLIYRDKRLVNWDPHFQTAISDLEVENRDMDGHFWHFKYPLEGGETYTYVEKDEDGNVTLSEERDYISIATTRPETMLGDGAVAVHPDDERYAPIVGKMVRLPLADRLIPIITDEYPDMDFGSGAVKITGAHDFNDYEVAKRNDIPMYSLMGPKGEMIASDIMPEKYVGMDRFDARKAVVADIDAEGLLITVEDKKIMQPFGDRSNVVIEPMLTDQWFVDAEKLAGEAMAAVNDGQTTFIPENWKKTYDHWMENIQPWCISRQLWWGHRVPALFVPGLYVDGSLVSLSDESPKIYVSETMGQAQTEAFLDMSDKIEAVYGMTFNNASIAIADSEKEASEKNAIQSWPIDLNSSEGATIWAWQDPDVLDTWFSSGLWPFSTLGWPDNTPELEKFYPTSVLVTAFDIIFFWVARMMMQGLHFMDEVPFRDVYIHALVLDEQGKKMSKSIGNTIDPLDLIDGVSIDTLIEKRTRGLKNPEKAPQVAKATRKAYPGGFEAFGADALRFTLAAMAGQGRNIKLSVDRVAGYRNFGTKLWNAARFAQMNGCSGGADFEPNSATSALNRWVIAKTAETTAEVTRCIEAYRFNDAADAVYSFVWGTVCDWYIELAKPELSGETPAETQATLGWVLDQSFMLLHPFMPFITEELWAQTGERAGFLMLSEWPEVEAPEVGDDIDWLIRLITALRSVRAEMNVPPSRKAPLVVAGAGDARFDRFGDALGRLARVDGVSFADAAPDGALQTVVDGVSYAIPLDGLIDVDAERKRLDAAIAKADGEVAKIDKKLGNANFTDRAPAAVVQEQKDRRAGYSDELSKLRDARAALG</sequence>
<dbReference type="InterPro" id="IPR002300">
    <property type="entry name" value="aa-tRNA-synth_Ia"/>
</dbReference>
<evidence type="ECO:0000256" key="3">
    <source>
        <dbReference type="ARBA" id="ARBA00022741"/>
    </source>
</evidence>
<evidence type="ECO:0000256" key="7">
    <source>
        <dbReference type="ARBA" id="ARBA00047552"/>
    </source>
</evidence>
<dbReference type="NCBIfam" id="NF004349">
    <property type="entry name" value="PRK05729.1"/>
    <property type="match status" value="1"/>
</dbReference>
<feature type="binding site" evidence="8">
    <location>
        <position position="626"/>
    </location>
    <ligand>
        <name>ATP</name>
        <dbReference type="ChEBI" id="CHEBI:30616"/>
    </ligand>
</feature>
<dbReference type="InterPro" id="IPR002303">
    <property type="entry name" value="Valyl-tRNA_ligase"/>
</dbReference>
<dbReference type="NCBIfam" id="TIGR00422">
    <property type="entry name" value="valS"/>
    <property type="match status" value="1"/>
</dbReference>
<protein>
    <recommendedName>
        <fullName evidence="8">Valine--tRNA ligase</fullName>
        <ecNumber evidence="8">6.1.1.9</ecNumber>
    </recommendedName>
    <alternativeName>
        <fullName evidence="8">Valyl-tRNA synthetase</fullName>
        <shortName evidence="8">ValRS</shortName>
    </alternativeName>
</protein>
<dbReference type="InterPro" id="IPR010978">
    <property type="entry name" value="tRNA-bd_arm"/>
</dbReference>
<feature type="region of interest" description="Disordered" evidence="9">
    <location>
        <begin position="1"/>
        <end position="21"/>
    </location>
</feature>
<dbReference type="Pfam" id="PF10458">
    <property type="entry name" value="Val_tRNA-synt_C"/>
    <property type="match status" value="1"/>
</dbReference>
<dbReference type="Gene3D" id="3.40.50.620">
    <property type="entry name" value="HUPs"/>
    <property type="match status" value="2"/>
</dbReference>
<organism evidence="13 14">
    <name type="scientific">Algimonas porphyrae</name>
    <dbReference type="NCBI Taxonomy" id="1128113"/>
    <lineage>
        <taxon>Bacteria</taxon>
        <taxon>Pseudomonadati</taxon>
        <taxon>Pseudomonadota</taxon>
        <taxon>Alphaproteobacteria</taxon>
        <taxon>Maricaulales</taxon>
        <taxon>Robiginitomaculaceae</taxon>
        <taxon>Algimonas</taxon>
    </lineage>
</organism>
<dbReference type="PANTHER" id="PTHR11946:SF93">
    <property type="entry name" value="VALINE--TRNA LIGASE, CHLOROPLASTIC_MITOCHONDRIAL 2"/>
    <property type="match status" value="1"/>
</dbReference>
<dbReference type="SUPFAM" id="SSF52374">
    <property type="entry name" value="Nucleotidylyl transferase"/>
    <property type="match status" value="1"/>
</dbReference>
<comment type="function">
    <text evidence="8">Catalyzes the attachment of valine to tRNA(Val). As ValRS can inadvertently accommodate and process structurally similar amino acids such as threonine, to avoid such errors, it has a 'posttransfer' editing activity that hydrolyzes mischarged Thr-tRNA(Val) in a tRNA-dependent manner.</text>
</comment>
<dbReference type="InterPro" id="IPR001412">
    <property type="entry name" value="aa-tRNA-synth_I_CS"/>
</dbReference>
<keyword evidence="5 8" id="KW-0648">Protein biosynthesis</keyword>
<reference evidence="13" key="1">
    <citation type="journal article" date="2014" name="Int. J. Syst. Evol. Microbiol.">
        <title>Complete genome of a new Firmicutes species belonging to the dominant human colonic microbiota ('Ruminococcus bicirculans') reveals two chromosomes and a selective capacity to utilize plant glucans.</title>
        <authorList>
            <consortium name="NISC Comparative Sequencing Program"/>
            <person name="Wegmann U."/>
            <person name="Louis P."/>
            <person name="Goesmann A."/>
            <person name="Henrissat B."/>
            <person name="Duncan S.H."/>
            <person name="Flint H.J."/>
        </authorList>
    </citation>
    <scope>NUCLEOTIDE SEQUENCE</scope>
    <source>
        <strain evidence="13">NBRC 108216</strain>
    </source>
</reference>
<name>A0ABQ5V2Y3_9PROT</name>
<dbReference type="RefSeq" id="WP_284372761.1">
    <property type="nucleotide sequence ID" value="NZ_BSNJ01000005.1"/>
</dbReference>
<dbReference type="Pfam" id="PF00133">
    <property type="entry name" value="tRNA-synt_1"/>
    <property type="match status" value="1"/>
</dbReference>
<feature type="short sequence motif" description="'HIGH' region" evidence="8">
    <location>
        <begin position="55"/>
        <end position="65"/>
    </location>
</feature>